<dbReference type="GO" id="GO:0016020">
    <property type="term" value="C:membrane"/>
    <property type="evidence" value="ECO:0007669"/>
    <property type="project" value="InterPro"/>
</dbReference>
<feature type="signal peptide" evidence="6">
    <location>
        <begin position="1"/>
        <end position="25"/>
    </location>
</feature>
<dbReference type="PROSITE" id="PS50287">
    <property type="entry name" value="SRCR_2"/>
    <property type="match status" value="1"/>
</dbReference>
<sequence length="148" mass="16417">MKHRPAWASAVLLCWLMHGFSLGGGRPVEIRDRLVFDLSGSPHQVNRDIIVEDSGELVIQPGVELRFAPGVGIVVNGVLKAQGTADRPVTMTVINENEPRREPHSVVHRDTGVEWPSVRLTDGPGPLRGRLQLRHGAHWWSVCTRSKK</sequence>
<comment type="caution">
    <text evidence="8">The sequence shown here is derived from an EMBL/GenBank/DDBJ whole genome shotgun (WGS) entry which is preliminary data.</text>
</comment>
<evidence type="ECO:0000256" key="2">
    <source>
        <dbReference type="ARBA" id="ARBA00022737"/>
    </source>
</evidence>
<dbReference type="Proteomes" id="UP000821837">
    <property type="component" value="Chromosome 1"/>
</dbReference>
<evidence type="ECO:0000313" key="9">
    <source>
        <dbReference type="Proteomes" id="UP000821837"/>
    </source>
</evidence>
<proteinExistence type="predicted"/>
<protein>
    <recommendedName>
        <fullName evidence="7">SRCR domain-containing protein</fullName>
    </recommendedName>
</protein>
<feature type="chain" id="PRO_5039390074" description="SRCR domain-containing protein" evidence="6">
    <location>
        <begin position="26"/>
        <end position="148"/>
    </location>
</feature>
<reference evidence="8" key="2">
    <citation type="submission" date="2021-09" db="EMBL/GenBank/DDBJ databases">
        <authorList>
            <person name="Jia N."/>
            <person name="Wang J."/>
            <person name="Shi W."/>
            <person name="Du L."/>
            <person name="Sun Y."/>
            <person name="Zhan W."/>
            <person name="Jiang J."/>
            <person name="Wang Q."/>
            <person name="Zhang B."/>
            <person name="Ji P."/>
            <person name="Sakyi L.B."/>
            <person name="Cui X."/>
            <person name="Yuan T."/>
            <person name="Jiang B."/>
            <person name="Yang W."/>
            <person name="Lam T.T.-Y."/>
            <person name="Chang Q."/>
            <person name="Ding S."/>
            <person name="Wang X."/>
            <person name="Zhu J."/>
            <person name="Ruan X."/>
            <person name="Zhao L."/>
            <person name="Wei J."/>
            <person name="Que T."/>
            <person name="Du C."/>
            <person name="Cheng J."/>
            <person name="Dai P."/>
            <person name="Han X."/>
            <person name="Huang E."/>
            <person name="Gao Y."/>
            <person name="Liu J."/>
            <person name="Shao H."/>
            <person name="Ye R."/>
            <person name="Li L."/>
            <person name="Wei W."/>
            <person name="Wang X."/>
            <person name="Wang C."/>
            <person name="Huo Q."/>
            <person name="Li W."/>
            <person name="Guo W."/>
            <person name="Chen H."/>
            <person name="Chen S."/>
            <person name="Zhou L."/>
            <person name="Zhou L."/>
            <person name="Ni X."/>
            <person name="Tian J."/>
            <person name="Zhou Y."/>
            <person name="Sheng Y."/>
            <person name="Liu T."/>
            <person name="Pan Y."/>
            <person name="Xia L."/>
            <person name="Li J."/>
            <person name="Zhao F."/>
            <person name="Cao W."/>
        </authorList>
    </citation>
    <scope>NUCLEOTIDE SEQUENCE</scope>
    <source>
        <strain evidence="8">Rsan-2018</strain>
        <tissue evidence="8">Larvae</tissue>
    </source>
</reference>
<gene>
    <name evidence="8" type="ORF">HPB52_017566</name>
</gene>
<dbReference type="PANTHER" id="PTHR47653">
    <property type="entry name" value="PROTEIN BARK BEETLE"/>
    <property type="match status" value="1"/>
</dbReference>
<reference evidence="8" key="1">
    <citation type="journal article" date="2020" name="Cell">
        <title>Large-Scale Comparative Analyses of Tick Genomes Elucidate Their Genetic Diversity and Vector Capacities.</title>
        <authorList>
            <consortium name="Tick Genome and Microbiome Consortium (TIGMIC)"/>
            <person name="Jia N."/>
            <person name="Wang J."/>
            <person name="Shi W."/>
            <person name="Du L."/>
            <person name="Sun Y."/>
            <person name="Zhan W."/>
            <person name="Jiang J.F."/>
            <person name="Wang Q."/>
            <person name="Zhang B."/>
            <person name="Ji P."/>
            <person name="Bell-Sakyi L."/>
            <person name="Cui X.M."/>
            <person name="Yuan T.T."/>
            <person name="Jiang B.G."/>
            <person name="Yang W.F."/>
            <person name="Lam T.T."/>
            <person name="Chang Q.C."/>
            <person name="Ding S.J."/>
            <person name="Wang X.J."/>
            <person name="Zhu J.G."/>
            <person name="Ruan X.D."/>
            <person name="Zhao L."/>
            <person name="Wei J.T."/>
            <person name="Ye R.Z."/>
            <person name="Que T.C."/>
            <person name="Du C.H."/>
            <person name="Zhou Y.H."/>
            <person name="Cheng J.X."/>
            <person name="Dai P.F."/>
            <person name="Guo W.B."/>
            <person name="Han X.H."/>
            <person name="Huang E.J."/>
            <person name="Li L.F."/>
            <person name="Wei W."/>
            <person name="Gao Y.C."/>
            <person name="Liu J.Z."/>
            <person name="Shao H.Z."/>
            <person name="Wang X."/>
            <person name="Wang C.C."/>
            <person name="Yang T.C."/>
            <person name="Huo Q.B."/>
            <person name="Li W."/>
            <person name="Chen H.Y."/>
            <person name="Chen S.E."/>
            <person name="Zhou L.G."/>
            <person name="Ni X.B."/>
            <person name="Tian J.H."/>
            <person name="Sheng Y."/>
            <person name="Liu T."/>
            <person name="Pan Y.S."/>
            <person name="Xia L.Y."/>
            <person name="Li J."/>
            <person name="Zhao F."/>
            <person name="Cao W.C."/>
        </authorList>
    </citation>
    <scope>NUCLEOTIDE SEQUENCE</scope>
    <source>
        <strain evidence="8">Rsan-2018</strain>
    </source>
</reference>
<dbReference type="GO" id="GO:0045217">
    <property type="term" value="P:cell-cell junction maintenance"/>
    <property type="evidence" value="ECO:0007669"/>
    <property type="project" value="TreeGrafter"/>
</dbReference>
<dbReference type="SUPFAM" id="SSF56487">
    <property type="entry name" value="SRCR-like"/>
    <property type="match status" value="1"/>
</dbReference>
<evidence type="ECO:0000256" key="4">
    <source>
        <dbReference type="ARBA" id="ARBA00023180"/>
    </source>
</evidence>
<dbReference type="PANTHER" id="PTHR47653:SF1">
    <property type="entry name" value="DELETED IN MALIGNANT BRAIN TUMORS 1 PROTEIN"/>
    <property type="match status" value="1"/>
</dbReference>
<dbReference type="EMBL" id="JABSTV010001245">
    <property type="protein sequence ID" value="KAH7984155.1"/>
    <property type="molecule type" value="Genomic_DNA"/>
</dbReference>
<feature type="domain" description="SRCR" evidence="7">
    <location>
        <begin position="118"/>
        <end position="148"/>
    </location>
</feature>
<accession>A0A9D4TB05</accession>
<evidence type="ECO:0000313" key="8">
    <source>
        <dbReference type="EMBL" id="KAH7984155.1"/>
    </source>
</evidence>
<name>A0A9D4TB05_RHISA</name>
<keyword evidence="1 6" id="KW-0732">Signal</keyword>
<keyword evidence="4" id="KW-0325">Glycoprotein</keyword>
<dbReference type="VEuPathDB" id="VectorBase:RSAN_050037"/>
<keyword evidence="9" id="KW-1185">Reference proteome</keyword>
<organism evidence="8 9">
    <name type="scientific">Rhipicephalus sanguineus</name>
    <name type="common">Brown dog tick</name>
    <name type="synonym">Ixodes sanguineus</name>
    <dbReference type="NCBI Taxonomy" id="34632"/>
    <lineage>
        <taxon>Eukaryota</taxon>
        <taxon>Metazoa</taxon>
        <taxon>Ecdysozoa</taxon>
        <taxon>Arthropoda</taxon>
        <taxon>Chelicerata</taxon>
        <taxon>Arachnida</taxon>
        <taxon>Acari</taxon>
        <taxon>Parasitiformes</taxon>
        <taxon>Ixodida</taxon>
        <taxon>Ixodoidea</taxon>
        <taxon>Ixodidae</taxon>
        <taxon>Rhipicephalinae</taxon>
        <taxon>Rhipicephalus</taxon>
        <taxon>Rhipicephalus</taxon>
    </lineage>
</organism>
<keyword evidence="2" id="KW-0677">Repeat</keyword>
<evidence type="ECO:0000256" key="1">
    <source>
        <dbReference type="ARBA" id="ARBA00022729"/>
    </source>
</evidence>
<evidence type="ECO:0000256" key="6">
    <source>
        <dbReference type="SAM" id="SignalP"/>
    </source>
</evidence>
<dbReference type="AlphaFoldDB" id="A0A9D4TB05"/>
<comment type="caution">
    <text evidence="5">Lacks conserved residue(s) required for the propagation of feature annotation.</text>
</comment>
<dbReference type="InterPro" id="IPR001190">
    <property type="entry name" value="SRCR"/>
</dbReference>
<evidence type="ECO:0000256" key="5">
    <source>
        <dbReference type="PROSITE-ProRule" id="PRU00196"/>
    </source>
</evidence>
<evidence type="ECO:0000256" key="3">
    <source>
        <dbReference type="ARBA" id="ARBA00023157"/>
    </source>
</evidence>
<dbReference type="InterPro" id="IPR053243">
    <property type="entry name" value="SJ_maturation_regulator"/>
</dbReference>
<keyword evidence="3" id="KW-1015">Disulfide bond</keyword>
<dbReference type="InterPro" id="IPR036772">
    <property type="entry name" value="SRCR-like_dom_sf"/>
</dbReference>
<evidence type="ECO:0000259" key="7">
    <source>
        <dbReference type="PROSITE" id="PS50287"/>
    </source>
</evidence>